<dbReference type="SMART" id="SM00271">
    <property type="entry name" value="DnaJ"/>
    <property type="match status" value="1"/>
</dbReference>
<dbReference type="EMBL" id="JADZLT010000042">
    <property type="protein sequence ID" value="MBH0237280.1"/>
    <property type="molecule type" value="Genomic_DNA"/>
</dbReference>
<dbReference type="PROSITE" id="PS50076">
    <property type="entry name" value="DNAJ_2"/>
    <property type="match status" value="1"/>
</dbReference>
<dbReference type="SUPFAM" id="SSF46565">
    <property type="entry name" value="Chaperone J-domain"/>
    <property type="match status" value="1"/>
</dbReference>
<keyword evidence="1" id="KW-0143">Chaperone</keyword>
<evidence type="ECO:0000259" key="2">
    <source>
        <dbReference type="PROSITE" id="PS50076"/>
    </source>
</evidence>
<protein>
    <submittedName>
        <fullName evidence="3">DnaJ domain-containing protein</fullName>
    </submittedName>
</protein>
<dbReference type="CDD" id="cd06257">
    <property type="entry name" value="DnaJ"/>
    <property type="match status" value="1"/>
</dbReference>
<gene>
    <name evidence="3" type="ORF">I5731_05550</name>
</gene>
<feature type="domain" description="J" evidence="2">
    <location>
        <begin position="150"/>
        <end position="207"/>
    </location>
</feature>
<comment type="caution">
    <text evidence="3">The sequence shown here is derived from an EMBL/GenBank/DDBJ whole genome shotgun (WGS) entry which is preliminary data.</text>
</comment>
<dbReference type="InterPro" id="IPR001623">
    <property type="entry name" value="DnaJ_domain"/>
</dbReference>
<evidence type="ECO:0000256" key="1">
    <source>
        <dbReference type="ARBA" id="ARBA00023186"/>
    </source>
</evidence>
<proteinExistence type="predicted"/>
<dbReference type="InterPro" id="IPR036869">
    <property type="entry name" value="J_dom_sf"/>
</dbReference>
<evidence type="ECO:0000313" key="3">
    <source>
        <dbReference type="EMBL" id="MBH0237280.1"/>
    </source>
</evidence>
<dbReference type="PANTHER" id="PTHR44145">
    <property type="entry name" value="DNAJ HOMOLOG SUBFAMILY A MEMBER 3, MITOCHONDRIAL"/>
    <property type="match status" value="1"/>
</dbReference>
<dbReference type="PANTHER" id="PTHR44145:SF3">
    <property type="entry name" value="DNAJ HOMOLOG SUBFAMILY A MEMBER 3, MITOCHONDRIAL"/>
    <property type="match status" value="1"/>
</dbReference>
<dbReference type="PRINTS" id="PR00625">
    <property type="entry name" value="JDOMAIN"/>
</dbReference>
<evidence type="ECO:0000313" key="4">
    <source>
        <dbReference type="Proteomes" id="UP000631694"/>
    </source>
</evidence>
<sequence length="208" mass="23109">MPTMKLDSKLFDKIRVRPGTERPVSDDAPACEWEGCDRTGPHRAPKGRGREGQYFHFCIDHVRDYNKSYNYFAGLPDDAVADFQKDALTGHRPTWTMGVNRAAGRAAPPPDIDAETVVDPFGVFQGARSRYTGGAAAKPARKMLSPLQQKAFDTLGIEEGADKAAIKARYKLLVKRHHPDANGGDRSLEDRLRQIIQAYNYLKSAGFC</sequence>
<accession>A0A931MXS2</accession>
<keyword evidence="4" id="KW-1185">Reference proteome</keyword>
<organism evidence="3 4">
    <name type="scientific">Methylobrevis albus</name>
    <dbReference type="NCBI Taxonomy" id="2793297"/>
    <lineage>
        <taxon>Bacteria</taxon>
        <taxon>Pseudomonadati</taxon>
        <taxon>Pseudomonadota</taxon>
        <taxon>Alphaproteobacteria</taxon>
        <taxon>Hyphomicrobiales</taxon>
        <taxon>Pleomorphomonadaceae</taxon>
        <taxon>Methylobrevis</taxon>
    </lineage>
</organism>
<name>A0A931MXS2_9HYPH</name>
<reference evidence="3" key="1">
    <citation type="submission" date="2020-12" db="EMBL/GenBank/DDBJ databases">
        <title>Methylobrevis albus sp. nov., isolated from fresh water lack sediment.</title>
        <authorList>
            <person name="Zou Q."/>
        </authorList>
    </citation>
    <scope>NUCLEOTIDE SEQUENCE</scope>
    <source>
        <strain evidence="3">L22</strain>
    </source>
</reference>
<dbReference type="Gene3D" id="1.10.287.110">
    <property type="entry name" value="DnaJ domain"/>
    <property type="match status" value="1"/>
</dbReference>
<dbReference type="InterPro" id="IPR051938">
    <property type="entry name" value="Apopto_cytoskel_mod"/>
</dbReference>
<dbReference type="Proteomes" id="UP000631694">
    <property type="component" value="Unassembled WGS sequence"/>
</dbReference>
<dbReference type="Pfam" id="PF00226">
    <property type="entry name" value="DnaJ"/>
    <property type="match status" value="1"/>
</dbReference>
<dbReference type="AlphaFoldDB" id="A0A931MXS2"/>